<sequence>MLSVDGRQLENVKGELLKLKKKEEADCPTMAQRGQDKRAEETEEQRNSRLSD</sequence>
<feature type="region of interest" description="Disordered" evidence="1">
    <location>
        <begin position="20"/>
        <end position="52"/>
    </location>
</feature>
<feature type="compositionally biased region" description="Basic and acidic residues" evidence="1">
    <location>
        <begin position="34"/>
        <end position="52"/>
    </location>
</feature>
<evidence type="ECO:0000256" key="1">
    <source>
        <dbReference type="SAM" id="MobiDB-lite"/>
    </source>
</evidence>
<gene>
    <name evidence="2" type="ORF">AVEN_73720_1</name>
</gene>
<protein>
    <submittedName>
        <fullName evidence="2">Uncharacterized protein</fullName>
    </submittedName>
</protein>
<evidence type="ECO:0000313" key="2">
    <source>
        <dbReference type="EMBL" id="GBL91116.1"/>
    </source>
</evidence>
<proteinExistence type="predicted"/>
<evidence type="ECO:0000313" key="3">
    <source>
        <dbReference type="Proteomes" id="UP000499080"/>
    </source>
</evidence>
<name>A0A4Y2BIN1_ARAVE</name>
<dbReference type="EMBL" id="BGPR01083371">
    <property type="protein sequence ID" value="GBL91116.1"/>
    <property type="molecule type" value="Genomic_DNA"/>
</dbReference>
<feature type="non-terminal residue" evidence="2">
    <location>
        <position position="52"/>
    </location>
</feature>
<organism evidence="2 3">
    <name type="scientific">Araneus ventricosus</name>
    <name type="common">Orbweaver spider</name>
    <name type="synonym">Epeira ventricosa</name>
    <dbReference type="NCBI Taxonomy" id="182803"/>
    <lineage>
        <taxon>Eukaryota</taxon>
        <taxon>Metazoa</taxon>
        <taxon>Ecdysozoa</taxon>
        <taxon>Arthropoda</taxon>
        <taxon>Chelicerata</taxon>
        <taxon>Arachnida</taxon>
        <taxon>Araneae</taxon>
        <taxon>Araneomorphae</taxon>
        <taxon>Entelegynae</taxon>
        <taxon>Araneoidea</taxon>
        <taxon>Araneidae</taxon>
        <taxon>Araneus</taxon>
    </lineage>
</organism>
<accession>A0A4Y2BIN1</accession>
<dbReference type="Proteomes" id="UP000499080">
    <property type="component" value="Unassembled WGS sequence"/>
</dbReference>
<dbReference type="AlphaFoldDB" id="A0A4Y2BIN1"/>
<comment type="caution">
    <text evidence="2">The sequence shown here is derived from an EMBL/GenBank/DDBJ whole genome shotgun (WGS) entry which is preliminary data.</text>
</comment>
<keyword evidence="3" id="KW-1185">Reference proteome</keyword>
<reference evidence="2 3" key="1">
    <citation type="journal article" date="2019" name="Sci. Rep.">
        <title>Orb-weaving spider Araneus ventricosus genome elucidates the spidroin gene catalogue.</title>
        <authorList>
            <person name="Kono N."/>
            <person name="Nakamura H."/>
            <person name="Ohtoshi R."/>
            <person name="Moran D.A.P."/>
            <person name="Shinohara A."/>
            <person name="Yoshida Y."/>
            <person name="Fujiwara M."/>
            <person name="Mori M."/>
            <person name="Tomita M."/>
            <person name="Arakawa K."/>
        </authorList>
    </citation>
    <scope>NUCLEOTIDE SEQUENCE [LARGE SCALE GENOMIC DNA]</scope>
</reference>